<keyword evidence="3" id="KW-1185">Reference proteome</keyword>
<gene>
    <name evidence="2" type="ORF">Enr13x_51320</name>
</gene>
<dbReference type="Proteomes" id="UP000319004">
    <property type="component" value="Chromosome"/>
</dbReference>
<protein>
    <submittedName>
        <fullName evidence="2">Uncharacterized protein</fullName>
    </submittedName>
</protein>
<accession>A0A518HWY3</accession>
<proteinExistence type="predicted"/>
<dbReference type="RefSeq" id="WP_145389450.1">
    <property type="nucleotide sequence ID" value="NZ_CP037423.1"/>
</dbReference>
<dbReference type="KEGG" id="snep:Enr13x_51320"/>
<feature type="region of interest" description="Disordered" evidence="1">
    <location>
        <begin position="53"/>
        <end position="75"/>
    </location>
</feature>
<reference evidence="2 3" key="1">
    <citation type="submission" date="2019-03" db="EMBL/GenBank/DDBJ databases">
        <title>Deep-cultivation of Planctomycetes and their phenomic and genomic characterization uncovers novel biology.</title>
        <authorList>
            <person name="Wiegand S."/>
            <person name="Jogler M."/>
            <person name="Boedeker C."/>
            <person name="Pinto D."/>
            <person name="Vollmers J."/>
            <person name="Rivas-Marin E."/>
            <person name="Kohn T."/>
            <person name="Peeters S.H."/>
            <person name="Heuer A."/>
            <person name="Rast P."/>
            <person name="Oberbeckmann S."/>
            <person name="Bunk B."/>
            <person name="Jeske O."/>
            <person name="Meyerdierks A."/>
            <person name="Storesund J.E."/>
            <person name="Kallscheuer N."/>
            <person name="Luecker S."/>
            <person name="Lage O.M."/>
            <person name="Pohl T."/>
            <person name="Merkel B.J."/>
            <person name="Hornburger P."/>
            <person name="Mueller R.-W."/>
            <person name="Bruemmer F."/>
            <person name="Labrenz M."/>
            <person name="Spormann A.M."/>
            <person name="Op den Camp H."/>
            <person name="Overmann J."/>
            <person name="Amann R."/>
            <person name="Jetten M.S.M."/>
            <person name="Mascher T."/>
            <person name="Medema M.H."/>
            <person name="Devos D.P."/>
            <person name="Kaster A.-K."/>
            <person name="Ovreas L."/>
            <person name="Rohde M."/>
            <person name="Galperin M.Y."/>
            <person name="Jogler C."/>
        </authorList>
    </citation>
    <scope>NUCLEOTIDE SEQUENCE [LARGE SCALE GENOMIC DNA]</scope>
    <source>
        <strain evidence="2 3">Enr13</strain>
    </source>
</reference>
<evidence type="ECO:0000313" key="3">
    <source>
        <dbReference type="Proteomes" id="UP000319004"/>
    </source>
</evidence>
<evidence type="ECO:0000256" key="1">
    <source>
        <dbReference type="SAM" id="MobiDB-lite"/>
    </source>
</evidence>
<dbReference type="AlphaFoldDB" id="A0A518HWY3"/>
<organism evidence="2 3">
    <name type="scientific">Stieleria neptunia</name>
    <dbReference type="NCBI Taxonomy" id="2527979"/>
    <lineage>
        <taxon>Bacteria</taxon>
        <taxon>Pseudomonadati</taxon>
        <taxon>Planctomycetota</taxon>
        <taxon>Planctomycetia</taxon>
        <taxon>Pirellulales</taxon>
        <taxon>Pirellulaceae</taxon>
        <taxon>Stieleria</taxon>
    </lineage>
</organism>
<name>A0A518HWY3_9BACT</name>
<sequence>MLHLQLKRIQTAITAGRLDEAFELLVATPQREHRDGQRVTDVLIKKFVDRAHQHLDQQRSGDARSDADKAQRLAGRTDDVANLVQRVAQMESEHRSRDAAEQASARAAKIQAQLGHFTLGQNLLPTGPSQSRLAAEIERKRALAAAAADRIEQAIETGDWSAGIAIVKSLDPELQHHRLVVMQINAMLEPIRAQIVGDLESGRLDRGNDWLALAVVVAPTDARLNEMRSCFDRCVRACELVDQANYVEAERELALVDQIVPGTRWIAETRTTLAELARQSAGVRSGPLGLLDGTTPPHQTAPSAKKVSDTFFHTPSAQSALFAKKVSDTFLGVWVLRVDGLGAVLLLDADRISVGSASRSKRYDLPLMTEGPSSALFIRRAGEDYFAESDAEFGVNDQPTRRRLLANGDSIGFGRRGRLKFRKPVPASGSALLQLSGAGLAKREIRCAALMADSLLFSPRGGHFSISGCERPIVVFRTAEGYAIKYAGCGGETSPLVADRSVLLGETRFTLNQITLS</sequence>
<dbReference type="OrthoDB" id="235708at2"/>
<dbReference type="EMBL" id="CP037423">
    <property type="protein sequence ID" value="QDV45257.1"/>
    <property type="molecule type" value="Genomic_DNA"/>
</dbReference>
<evidence type="ECO:0000313" key="2">
    <source>
        <dbReference type="EMBL" id="QDV45257.1"/>
    </source>
</evidence>